<dbReference type="SUPFAM" id="SSF51713">
    <property type="entry name" value="tRNA-guanine transglycosylase"/>
    <property type="match status" value="1"/>
</dbReference>
<proteinExistence type="predicted"/>
<evidence type="ECO:0000259" key="2">
    <source>
        <dbReference type="Pfam" id="PF01702"/>
    </source>
</evidence>
<organism evidence="3 4">
    <name type="scientific">candidate division WWE3 bacterium RIFCSPLOWO2_12_FULL_36_10</name>
    <dbReference type="NCBI Taxonomy" id="1802630"/>
    <lineage>
        <taxon>Bacteria</taxon>
        <taxon>Katanobacteria</taxon>
    </lineage>
</organism>
<keyword evidence="1" id="KW-0479">Metal-binding</keyword>
<sequence>MQIKLPIFLPDATRAVVKGVDSNDLISCGEKDRPLLIAVIQGGFDKELRKECAEQLFEIGFDGYGAGGYLMQEGVFSEDIMEFMANLIPSGKLKFALGVGAPNDIVKSFK</sequence>
<dbReference type="Proteomes" id="UP000177763">
    <property type="component" value="Unassembled WGS sequence"/>
</dbReference>
<accession>A0A1F4VKK2</accession>
<evidence type="ECO:0000313" key="3">
    <source>
        <dbReference type="EMBL" id="OGC57817.1"/>
    </source>
</evidence>
<dbReference type="STRING" id="1802630.A3H26_00865"/>
<gene>
    <name evidence="3" type="ORF">A3H26_00865</name>
</gene>
<dbReference type="Gene3D" id="3.20.20.105">
    <property type="entry name" value="Queuine tRNA-ribosyltransferase-like"/>
    <property type="match status" value="1"/>
</dbReference>
<dbReference type="NCBIfam" id="TIGR00449">
    <property type="entry name" value="tgt_general"/>
    <property type="match status" value="1"/>
</dbReference>
<evidence type="ECO:0000256" key="1">
    <source>
        <dbReference type="ARBA" id="ARBA00022723"/>
    </source>
</evidence>
<protein>
    <recommendedName>
        <fullName evidence="2">tRNA-guanine(15) transglycosylase-like domain-containing protein</fullName>
    </recommendedName>
</protein>
<reference evidence="3 4" key="1">
    <citation type="journal article" date="2016" name="Nat. Commun.">
        <title>Thousands of microbial genomes shed light on interconnected biogeochemical processes in an aquifer system.</title>
        <authorList>
            <person name="Anantharaman K."/>
            <person name="Brown C.T."/>
            <person name="Hug L.A."/>
            <person name="Sharon I."/>
            <person name="Castelle C.J."/>
            <person name="Probst A.J."/>
            <person name="Thomas B.C."/>
            <person name="Singh A."/>
            <person name="Wilkins M.J."/>
            <person name="Karaoz U."/>
            <person name="Brodie E.L."/>
            <person name="Williams K.H."/>
            <person name="Hubbard S.S."/>
            <person name="Banfield J.F."/>
        </authorList>
    </citation>
    <scope>NUCLEOTIDE SEQUENCE [LARGE SCALE GENOMIC DNA]</scope>
</reference>
<name>A0A1F4VKK2_UNCKA</name>
<dbReference type="GO" id="GO:0046872">
    <property type="term" value="F:metal ion binding"/>
    <property type="evidence" value="ECO:0007669"/>
    <property type="project" value="UniProtKB-KW"/>
</dbReference>
<dbReference type="PANTHER" id="PTHR43468">
    <property type="match status" value="1"/>
</dbReference>
<dbReference type="InterPro" id="IPR036511">
    <property type="entry name" value="TGT-like_sf"/>
</dbReference>
<dbReference type="Pfam" id="PF01702">
    <property type="entry name" value="TGT"/>
    <property type="match status" value="1"/>
</dbReference>
<evidence type="ECO:0000313" key="4">
    <source>
        <dbReference type="Proteomes" id="UP000177763"/>
    </source>
</evidence>
<dbReference type="AlphaFoldDB" id="A0A1F4VKK2"/>
<comment type="caution">
    <text evidence="3">The sequence shown here is derived from an EMBL/GenBank/DDBJ whole genome shotgun (WGS) entry which is preliminary data.</text>
</comment>
<dbReference type="PANTHER" id="PTHR43468:SF1">
    <property type="entry name" value="TRNA-GUANOSINE(34) QUEUINE TRANSGLYCOSYLASE"/>
    <property type="match status" value="1"/>
</dbReference>
<dbReference type="GO" id="GO:0006400">
    <property type="term" value="P:tRNA modification"/>
    <property type="evidence" value="ECO:0007669"/>
    <property type="project" value="InterPro"/>
</dbReference>
<dbReference type="EMBL" id="MEVN01000005">
    <property type="protein sequence ID" value="OGC57817.1"/>
    <property type="molecule type" value="Genomic_DNA"/>
</dbReference>
<feature type="domain" description="tRNA-guanine(15) transglycosylase-like" evidence="2">
    <location>
        <begin position="33"/>
        <end position="108"/>
    </location>
</feature>
<dbReference type="InterPro" id="IPR002616">
    <property type="entry name" value="tRNA_ribo_trans-like"/>
</dbReference>